<accession>A0A1A8DJX2</accession>
<evidence type="ECO:0000256" key="1">
    <source>
        <dbReference type="ARBA" id="ARBA00004613"/>
    </source>
</evidence>
<dbReference type="GO" id="GO:0006879">
    <property type="term" value="P:intracellular iron ion homeostasis"/>
    <property type="evidence" value="ECO:0007669"/>
    <property type="project" value="InterPro"/>
</dbReference>
<organism evidence="9">
    <name type="scientific">Nothobranchius kadleci</name>
    <name type="common">African annual killifish</name>
    <dbReference type="NCBI Taxonomy" id="1051664"/>
    <lineage>
        <taxon>Eukaryota</taxon>
        <taxon>Metazoa</taxon>
        <taxon>Chordata</taxon>
        <taxon>Craniata</taxon>
        <taxon>Vertebrata</taxon>
        <taxon>Euteleostomi</taxon>
        <taxon>Actinopterygii</taxon>
        <taxon>Neopterygii</taxon>
        <taxon>Teleostei</taxon>
        <taxon>Neoteleostei</taxon>
        <taxon>Acanthomorphata</taxon>
        <taxon>Ovalentaria</taxon>
        <taxon>Atherinomorphae</taxon>
        <taxon>Cyprinodontiformes</taxon>
        <taxon>Nothobranchiidae</taxon>
        <taxon>Nothobranchius</taxon>
    </lineage>
</organism>
<keyword evidence="3" id="KW-0964">Secreted</keyword>
<keyword evidence="8" id="KW-0732">Signal</keyword>
<reference evidence="9" key="2">
    <citation type="submission" date="2016-06" db="EMBL/GenBank/DDBJ databases">
        <title>The genome of a short-lived fish provides insights into sex chromosome evolution and the genetic control of aging.</title>
        <authorList>
            <person name="Reichwald K."/>
            <person name="Felder M."/>
            <person name="Petzold A."/>
            <person name="Koch P."/>
            <person name="Groth M."/>
            <person name="Platzer M."/>
        </authorList>
    </citation>
    <scope>NUCLEOTIDE SEQUENCE</scope>
    <source>
        <tissue evidence="9">Brain</tissue>
    </source>
</reference>
<dbReference type="GO" id="GO:0042742">
    <property type="term" value="P:defense response to bacterium"/>
    <property type="evidence" value="ECO:0007669"/>
    <property type="project" value="UniProtKB-KW"/>
</dbReference>
<dbReference type="EMBL" id="HAEA01004679">
    <property type="protein sequence ID" value="SBQ33159.1"/>
    <property type="molecule type" value="Transcribed_RNA"/>
</dbReference>
<gene>
    <name evidence="9" type="primary">Nfu_g_1_016847</name>
</gene>
<name>A0A1A8DJX2_NOTKA</name>
<keyword evidence="6" id="KW-0044">Antibiotic</keyword>
<dbReference type="GO" id="GO:0005179">
    <property type="term" value="F:hormone activity"/>
    <property type="evidence" value="ECO:0007669"/>
    <property type="project" value="UniProtKB-KW"/>
</dbReference>
<dbReference type="GO" id="GO:0005576">
    <property type="term" value="C:extracellular region"/>
    <property type="evidence" value="ECO:0007669"/>
    <property type="project" value="UniProtKB-SubCell"/>
</dbReference>
<feature type="chain" id="PRO_5015056054" description="Hepcidin" evidence="8">
    <location>
        <begin position="25"/>
        <end position="93"/>
    </location>
</feature>
<keyword evidence="5" id="KW-0372">Hormone</keyword>
<protein>
    <recommendedName>
        <fullName evidence="10">Hepcidin</fullName>
    </recommendedName>
</protein>
<keyword evidence="4" id="KW-0929">Antimicrobial</keyword>
<reference evidence="9" key="1">
    <citation type="submission" date="2016-05" db="EMBL/GenBank/DDBJ databases">
        <authorList>
            <person name="Lavstsen T."/>
            <person name="Jespersen J.S."/>
        </authorList>
    </citation>
    <scope>NUCLEOTIDE SEQUENCE</scope>
    <source>
        <tissue evidence="9">Brain</tissue>
    </source>
</reference>
<dbReference type="EMBL" id="HADZ01018126">
    <property type="protein sequence ID" value="SBP82067.1"/>
    <property type="molecule type" value="Transcribed_RNA"/>
</dbReference>
<evidence type="ECO:0000313" key="9">
    <source>
        <dbReference type="EMBL" id="SBQ33159.1"/>
    </source>
</evidence>
<evidence type="ECO:0000256" key="6">
    <source>
        <dbReference type="ARBA" id="ARBA00023022"/>
    </source>
</evidence>
<proteinExistence type="inferred from homology"/>
<sequence>MKNFIVAVAVAVMLTIVCLQESSAAPSTEEHKQVEETMDGGPVAVYEEISEGSRMMSYGSVQRQRRCRFCCSCCPNMTTCGVCCRFGKEQQHL</sequence>
<comment type="similarity">
    <text evidence="2">Belongs to the hepcidin family.</text>
</comment>
<dbReference type="Pfam" id="PF06446">
    <property type="entry name" value="Hepcidin"/>
    <property type="match status" value="1"/>
</dbReference>
<comment type="subcellular location">
    <subcellularLocation>
        <location evidence="1">Secreted</location>
    </subcellularLocation>
</comment>
<evidence type="ECO:0008006" key="10">
    <source>
        <dbReference type="Google" id="ProtNLM"/>
    </source>
</evidence>
<evidence type="ECO:0000256" key="5">
    <source>
        <dbReference type="ARBA" id="ARBA00022702"/>
    </source>
</evidence>
<evidence type="ECO:0000256" key="4">
    <source>
        <dbReference type="ARBA" id="ARBA00022529"/>
    </source>
</evidence>
<evidence type="ECO:0000256" key="7">
    <source>
        <dbReference type="ARBA" id="ARBA00023157"/>
    </source>
</evidence>
<dbReference type="AlphaFoldDB" id="A0A1A8DJX2"/>
<evidence type="ECO:0000256" key="3">
    <source>
        <dbReference type="ARBA" id="ARBA00022525"/>
    </source>
</evidence>
<feature type="signal peptide" evidence="8">
    <location>
        <begin position="1"/>
        <end position="24"/>
    </location>
</feature>
<dbReference type="InterPro" id="IPR010500">
    <property type="entry name" value="Hepcidin"/>
</dbReference>
<keyword evidence="7" id="KW-1015">Disulfide bond</keyword>
<evidence type="ECO:0000256" key="8">
    <source>
        <dbReference type="SAM" id="SignalP"/>
    </source>
</evidence>
<evidence type="ECO:0000256" key="2">
    <source>
        <dbReference type="ARBA" id="ARBA00008022"/>
    </source>
</evidence>